<dbReference type="GO" id="GO:0003677">
    <property type="term" value="F:DNA binding"/>
    <property type="evidence" value="ECO:0007669"/>
    <property type="project" value="InterPro"/>
</dbReference>
<evidence type="ECO:0000256" key="1">
    <source>
        <dbReference type="ARBA" id="ARBA00012417"/>
    </source>
</evidence>
<dbReference type="RefSeq" id="WP_073605767.1">
    <property type="nucleotide sequence ID" value="NZ_FQXZ01000046.1"/>
</dbReference>
<dbReference type="EMBL" id="FQXZ01000046">
    <property type="protein sequence ID" value="SHI69961.1"/>
    <property type="molecule type" value="Genomic_DNA"/>
</dbReference>
<evidence type="ECO:0000256" key="5">
    <source>
        <dbReference type="ARBA" id="ARBA00022705"/>
    </source>
</evidence>
<dbReference type="NCBIfam" id="TIGR00678">
    <property type="entry name" value="holB"/>
    <property type="match status" value="1"/>
</dbReference>
<dbReference type="Pfam" id="PF09115">
    <property type="entry name" value="DNApol3-delta_C"/>
    <property type="match status" value="1"/>
</dbReference>
<dbReference type="InterPro" id="IPR008921">
    <property type="entry name" value="DNA_pol3_clamp-load_cplx_C"/>
</dbReference>
<dbReference type="GO" id="GO:0003887">
    <property type="term" value="F:DNA-directed DNA polymerase activity"/>
    <property type="evidence" value="ECO:0007669"/>
    <property type="project" value="UniProtKB-KW"/>
</dbReference>
<dbReference type="GO" id="GO:0009360">
    <property type="term" value="C:DNA polymerase III complex"/>
    <property type="evidence" value="ECO:0007669"/>
    <property type="project" value="InterPro"/>
</dbReference>
<reference evidence="9 10" key="1">
    <citation type="submission" date="2016-11" db="EMBL/GenBank/DDBJ databases">
        <authorList>
            <person name="Jaros S."/>
            <person name="Januszkiewicz K."/>
            <person name="Wedrychowicz H."/>
        </authorList>
    </citation>
    <scope>NUCLEOTIDE SEQUENCE [LARGE SCALE GENOMIC DNA]</scope>
    <source>
        <strain evidence="9 10">CECT 7868</strain>
    </source>
</reference>
<sequence length="326" mass="37359">MSVLYPWFKDVWEQWHFSRNHNLMSLASLFVVKEGMGEDEFVNLLASSLLCSGGQKPCGKCHSCQLMENKAHPDFHVIEPEKAGKQITVDQIRQMNQRAQESSQFAGFRVMIIRPADSLNPSAGNALLKTLEDSSEQCRFILVTAHVDRMLPTILSRCRRLVVEPPTHQVILNWLGEETSQQVPPYILTLNSHAPLRVLDFIRHERLHDYQQLAAQFCRFLEQPTHHITSLSALIEKSPAEYLAWLWYLLADSQKCQFQLKDESFLPESAMIAQKVSYELLYQQFQSLSVLLEQVTVQSSLNSELLILDWLLKFDEVSCSSIPTAI</sequence>
<protein>
    <recommendedName>
        <fullName evidence="2">DNA polymerase III subunit delta'</fullName>
        <ecNumber evidence="1">2.7.7.7</ecNumber>
    </recommendedName>
</protein>
<dbReference type="OrthoDB" id="9811073at2"/>
<evidence type="ECO:0000256" key="2">
    <source>
        <dbReference type="ARBA" id="ARBA00014363"/>
    </source>
</evidence>
<evidence type="ECO:0000313" key="10">
    <source>
        <dbReference type="Proteomes" id="UP000184608"/>
    </source>
</evidence>
<comment type="catalytic activity">
    <reaction evidence="7">
        <text>DNA(n) + a 2'-deoxyribonucleoside 5'-triphosphate = DNA(n+1) + diphosphate</text>
        <dbReference type="Rhea" id="RHEA:22508"/>
        <dbReference type="Rhea" id="RHEA-COMP:17339"/>
        <dbReference type="Rhea" id="RHEA-COMP:17340"/>
        <dbReference type="ChEBI" id="CHEBI:33019"/>
        <dbReference type="ChEBI" id="CHEBI:61560"/>
        <dbReference type="ChEBI" id="CHEBI:173112"/>
        <dbReference type="EC" id="2.7.7.7"/>
    </reaction>
</comment>
<gene>
    <name evidence="9" type="primary">holB</name>
    <name evidence="9" type="ORF">VA7868_04170</name>
</gene>
<dbReference type="PANTHER" id="PTHR11669">
    <property type="entry name" value="REPLICATION FACTOR C / DNA POLYMERASE III GAMMA-TAU SUBUNIT"/>
    <property type="match status" value="1"/>
</dbReference>
<dbReference type="STRING" id="1216006.VA7868_04170"/>
<evidence type="ECO:0000313" key="9">
    <source>
        <dbReference type="EMBL" id="SHI69961.1"/>
    </source>
</evidence>
<name>A0A1M6D9Z9_9VIBR</name>
<dbReference type="GO" id="GO:0006261">
    <property type="term" value="P:DNA-templated DNA replication"/>
    <property type="evidence" value="ECO:0007669"/>
    <property type="project" value="TreeGrafter"/>
</dbReference>
<keyword evidence="3 9" id="KW-0808">Transferase</keyword>
<dbReference type="InterPro" id="IPR015199">
    <property type="entry name" value="DNA_pol_III_delta_C"/>
</dbReference>
<dbReference type="SUPFAM" id="SSF48019">
    <property type="entry name" value="post-AAA+ oligomerization domain-like"/>
    <property type="match status" value="1"/>
</dbReference>
<keyword evidence="5" id="KW-0235">DNA replication</keyword>
<dbReference type="Pfam" id="PF13177">
    <property type="entry name" value="DNA_pol3_delta2"/>
    <property type="match status" value="1"/>
</dbReference>
<dbReference type="EC" id="2.7.7.7" evidence="1"/>
<evidence type="ECO:0000256" key="7">
    <source>
        <dbReference type="ARBA" id="ARBA00049244"/>
    </source>
</evidence>
<dbReference type="SUPFAM" id="SSF52540">
    <property type="entry name" value="P-loop containing nucleoside triphosphate hydrolases"/>
    <property type="match status" value="1"/>
</dbReference>
<evidence type="ECO:0000259" key="8">
    <source>
        <dbReference type="Pfam" id="PF09115"/>
    </source>
</evidence>
<dbReference type="GO" id="GO:0008408">
    <property type="term" value="F:3'-5' exonuclease activity"/>
    <property type="evidence" value="ECO:0007669"/>
    <property type="project" value="InterPro"/>
</dbReference>
<dbReference type="Proteomes" id="UP000184608">
    <property type="component" value="Unassembled WGS sequence"/>
</dbReference>
<accession>A0A1M6D9Z9</accession>
<keyword evidence="10" id="KW-1185">Reference proteome</keyword>
<proteinExistence type="predicted"/>
<dbReference type="InterPro" id="IPR050238">
    <property type="entry name" value="DNA_Rep/Repair_Clamp_Loader"/>
</dbReference>
<dbReference type="InterPro" id="IPR027417">
    <property type="entry name" value="P-loop_NTPase"/>
</dbReference>
<organism evidence="9 10">
    <name type="scientific">Vibrio aerogenes CECT 7868</name>
    <dbReference type="NCBI Taxonomy" id="1216006"/>
    <lineage>
        <taxon>Bacteria</taxon>
        <taxon>Pseudomonadati</taxon>
        <taxon>Pseudomonadota</taxon>
        <taxon>Gammaproteobacteria</taxon>
        <taxon>Vibrionales</taxon>
        <taxon>Vibrionaceae</taxon>
        <taxon>Vibrio</taxon>
    </lineage>
</organism>
<feature type="domain" description="DNA polymerase III delta subunit C-terminal" evidence="8">
    <location>
        <begin position="205"/>
        <end position="314"/>
    </location>
</feature>
<keyword evidence="4 9" id="KW-0548">Nucleotidyltransferase</keyword>
<evidence type="ECO:0000256" key="3">
    <source>
        <dbReference type="ARBA" id="ARBA00022679"/>
    </source>
</evidence>
<dbReference type="Gene3D" id="1.20.272.10">
    <property type="match status" value="1"/>
</dbReference>
<dbReference type="Gene3D" id="3.40.50.300">
    <property type="entry name" value="P-loop containing nucleotide triphosphate hydrolases"/>
    <property type="match status" value="1"/>
</dbReference>
<evidence type="ECO:0000256" key="6">
    <source>
        <dbReference type="ARBA" id="ARBA00022932"/>
    </source>
</evidence>
<dbReference type="InterPro" id="IPR004622">
    <property type="entry name" value="DNA_pol_HolB"/>
</dbReference>
<dbReference type="AlphaFoldDB" id="A0A1M6D9Z9"/>
<keyword evidence="6" id="KW-0239">DNA-directed DNA polymerase</keyword>
<evidence type="ECO:0000256" key="4">
    <source>
        <dbReference type="ARBA" id="ARBA00022695"/>
    </source>
</evidence>
<dbReference type="PANTHER" id="PTHR11669:SF8">
    <property type="entry name" value="DNA POLYMERASE III SUBUNIT DELTA"/>
    <property type="match status" value="1"/>
</dbReference>